<keyword evidence="2" id="KW-1185">Reference proteome</keyword>
<accession>A0A813ZD78</accession>
<reference evidence="1" key="1">
    <citation type="submission" date="2021-02" db="EMBL/GenBank/DDBJ databases">
        <authorList>
            <person name="Nowell W R."/>
        </authorList>
    </citation>
    <scope>NUCLEOTIDE SEQUENCE</scope>
    <source>
        <strain evidence="1">Ploen Becks lab</strain>
    </source>
</reference>
<dbReference type="EMBL" id="CAJNOC010001866">
    <property type="protein sequence ID" value="CAF0896793.1"/>
    <property type="molecule type" value="Genomic_DNA"/>
</dbReference>
<comment type="caution">
    <text evidence="1">The sequence shown here is derived from an EMBL/GenBank/DDBJ whole genome shotgun (WGS) entry which is preliminary data.</text>
</comment>
<gene>
    <name evidence="1" type="ORF">OXX778_LOCUS11195</name>
</gene>
<name>A0A813ZD78_9BILA</name>
<dbReference type="Proteomes" id="UP000663879">
    <property type="component" value="Unassembled WGS sequence"/>
</dbReference>
<evidence type="ECO:0000313" key="1">
    <source>
        <dbReference type="EMBL" id="CAF0896793.1"/>
    </source>
</evidence>
<sequence>MAKKSSKLFEGFKESGIIEAVFLFKRQMSRTKNLFMHWALVLKGEKSYHLIEFGPNGINYNHFERLDECAKNMMGDHARVFAWRVKRLEEFSILGFSLSFSNQEEAYDFKPNKYSFNELQNFLERNFANEEYNFLLNNCQEFTRYLIFELRRYHHWNPYQRKKIESSLEASTNYHYNYDV</sequence>
<organism evidence="1 2">
    <name type="scientific">Brachionus calyciflorus</name>
    <dbReference type="NCBI Taxonomy" id="104777"/>
    <lineage>
        <taxon>Eukaryota</taxon>
        <taxon>Metazoa</taxon>
        <taxon>Spiralia</taxon>
        <taxon>Gnathifera</taxon>
        <taxon>Rotifera</taxon>
        <taxon>Eurotatoria</taxon>
        <taxon>Monogononta</taxon>
        <taxon>Pseudotrocha</taxon>
        <taxon>Ploima</taxon>
        <taxon>Brachionidae</taxon>
        <taxon>Brachionus</taxon>
    </lineage>
</organism>
<evidence type="ECO:0000313" key="2">
    <source>
        <dbReference type="Proteomes" id="UP000663879"/>
    </source>
</evidence>
<protein>
    <submittedName>
        <fullName evidence="1">Uncharacterized protein</fullName>
    </submittedName>
</protein>
<dbReference type="Gene3D" id="3.90.1720.10">
    <property type="entry name" value="endopeptidase domain like (from Nostoc punctiforme)"/>
    <property type="match status" value="1"/>
</dbReference>
<dbReference type="AlphaFoldDB" id="A0A813ZD78"/>
<proteinExistence type="predicted"/>